<evidence type="ECO:0000313" key="1">
    <source>
        <dbReference type="EMBL" id="OAI17525.1"/>
    </source>
</evidence>
<accession>A0A177NI33</accession>
<dbReference type="Proteomes" id="UP000077628">
    <property type="component" value="Unassembled WGS sequence"/>
</dbReference>
<sequence length="631" mass="69304">MDDSITRTLQTSVSPPASSWVRFLRSYGPTPNNASLFDEYVSAALAKAKVAPIRLNSPQLSNILERVSSGVPGSVLIAGTAGDGKTYHCRSLWSELGGEDRVWSDPEPIKKQSIDGGRIAIFVKDLSELSDEQGDEALSMLERSVLGEEDKEFLVLAANHGQILERLRSLGNRQGRSHPLRKLIQDAFLQSGSQHERLAVFDLSKTAHRHSLEESLDAVSRHPAWSNCLSCSLDMDGRVCPISENRRRLLGENDGRRMAKRLGDLVEIARYNGAHLPVRDLLALSANMILGHPTAREGLMSCSDIVRIQEAGSVENGSIYGNVFGANLPRRRTLSRPVFRVLTGFGIGEETSNAIDGLLVYGTDDSKLSDAFARLVASDAFYGATQSYLAAQRRYLEGDEGARLDEGASAFLKRMESQRQRLFFTLPETEPDFRFWDLTAFRFAGDYLETVAALVQRKAIAESARARLARGLNRIMSGLLLENTDKIFVASSGGFTHSKVSVLCDSELPARKVSGGLGMAIKLDEITGQPRIDITVVFGASDEVSLLLSPIRFEFLCRVAEGALPASFSNECLEDLMAFKARLLRQAELFRSGLELDGEPLPDDGTLYLNFIEIEHNGHGFSRPIAVRVGI</sequence>
<protein>
    <submittedName>
        <fullName evidence="1">Uncharacterized protein</fullName>
    </submittedName>
</protein>
<name>A0A177NI33_9GAMM</name>
<organism evidence="1 2">
    <name type="scientific">Methylomonas koyamae</name>
    <dbReference type="NCBI Taxonomy" id="702114"/>
    <lineage>
        <taxon>Bacteria</taxon>
        <taxon>Pseudomonadati</taxon>
        <taxon>Pseudomonadota</taxon>
        <taxon>Gammaproteobacteria</taxon>
        <taxon>Methylococcales</taxon>
        <taxon>Methylococcaceae</taxon>
        <taxon>Methylomonas</taxon>
    </lineage>
</organism>
<dbReference type="AlphaFoldDB" id="A0A177NI33"/>
<evidence type="ECO:0000313" key="2">
    <source>
        <dbReference type="Proteomes" id="UP000077628"/>
    </source>
</evidence>
<dbReference type="STRING" id="702114.A1355_07760"/>
<dbReference type="EMBL" id="LUUK01000177">
    <property type="protein sequence ID" value="OAI17525.1"/>
    <property type="molecule type" value="Genomic_DNA"/>
</dbReference>
<gene>
    <name evidence="1" type="ORF">A1355_07760</name>
</gene>
<keyword evidence="2" id="KW-1185">Reference proteome</keyword>
<comment type="caution">
    <text evidence="1">The sequence shown here is derived from an EMBL/GenBank/DDBJ whole genome shotgun (WGS) entry which is preliminary data.</text>
</comment>
<reference evidence="2" key="1">
    <citation type="submission" date="2016-03" db="EMBL/GenBank/DDBJ databases">
        <authorList>
            <person name="Heylen K."/>
            <person name="De Vos P."/>
            <person name="Vekeman B."/>
        </authorList>
    </citation>
    <scope>NUCLEOTIDE SEQUENCE [LARGE SCALE GENOMIC DNA]</scope>
    <source>
        <strain evidence="2">R-45383</strain>
    </source>
</reference>
<dbReference type="OrthoDB" id="9801841at2"/>
<proteinExistence type="predicted"/>